<evidence type="ECO:0000259" key="2">
    <source>
        <dbReference type="Pfam" id="PF00149"/>
    </source>
</evidence>
<dbReference type="GO" id="GO:0016787">
    <property type="term" value="F:hydrolase activity"/>
    <property type="evidence" value="ECO:0007669"/>
    <property type="project" value="InterPro"/>
</dbReference>
<sequence>MSNASRFRVLAIGYIILFCIYGVGLLNPSISLAGGHDQRDSKKGHMKPRFSFALIGDLPYNAEQEEKFYNLIDDINSSDPVFVVHDGDFKSGSSLCSDELFYQRYNLFNTFAAPFIFVFGDNEWTDCHRIKAGAYDPVERLALLRRIFTQGDQSLGQRTLLLTRQSEDPLYAGFRENVRWIYGDVMFVGLDIVGSNNNLGRTAEADAEYFERNAANLAWISQSFKLAEERGIRGVMLIIQADPRFDLSPSDSRRSGFNDFLKLLEEETIEFDAPVVLVHGDSHYFRIDKPMINSQTGRRVENFTRVETFGSPDVHWVRAIVDFRDPNIFSFKQQIVESNLVPQP</sequence>
<dbReference type="AlphaFoldDB" id="A0A3B1DNA3"/>
<accession>A0A3B1DNA3</accession>
<gene>
    <name evidence="3" type="ORF">MNBD_NITROSPIRAE03-1208</name>
</gene>
<protein>
    <submittedName>
        <fullName evidence="3">Transmembrane protein</fullName>
    </submittedName>
</protein>
<keyword evidence="1" id="KW-0472">Membrane</keyword>
<keyword evidence="1" id="KW-1133">Transmembrane helix</keyword>
<feature type="transmembrane region" description="Helical" evidence="1">
    <location>
        <begin position="7"/>
        <end position="26"/>
    </location>
</feature>
<feature type="domain" description="Calcineurin-like phosphoesterase" evidence="2">
    <location>
        <begin position="51"/>
        <end position="130"/>
    </location>
</feature>
<dbReference type="Pfam" id="PF00149">
    <property type="entry name" value="Metallophos"/>
    <property type="match status" value="1"/>
</dbReference>
<evidence type="ECO:0000313" key="3">
    <source>
        <dbReference type="EMBL" id="VAX33175.1"/>
    </source>
</evidence>
<reference evidence="3" key="1">
    <citation type="submission" date="2018-06" db="EMBL/GenBank/DDBJ databases">
        <authorList>
            <person name="Zhirakovskaya E."/>
        </authorList>
    </citation>
    <scope>NUCLEOTIDE SEQUENCE</scope>
</reference>
<evidence type="ECO:0000256" key="1">
    <source>
        <dbReference type="SAM" id="Phobius"/>
    </source>
</evidence>
<keyword evidence="1 3" id="KW-0812">Transmembrane</keyword>
<dbReference type="InterPro" id="IPR004843">
    <property type="entry name" value="Calcineurin-like_PHP"/>
</dbReference>
<name>A0A3B1DNA3_9ZZZZ</name>
<dbReference type="SUPFAM" id="SSF56300">
    <property type="entry name" value="Metallo-dependent phosphatases"/>
    <property type="match status" value="1"/>
</dbReference>
<proteinExistence type="predicted"/>
<dbReference type="EMBL" id="UOGI01000167">
    <property type="protein sequence ID" value="VAX33175.1"/>
    <property type="molecule type" value="Genomic_DNA"/>
</dbReference>
<organism evidence="3">
    <name type="scientific">hydrothermal vent metagenome</name>
    <dbReference type="NCBI Taxonomy" id="652676"/>
    <lineage>
        <taxon>unclassified sequences</taxon>
        <taxon>metagenomes</taxon>
        <taxon>ecological metagenomes</taxon>
    </lineage>
</organism>
<dbReference type="InterPro" id="IPR029052">
    <property type="entry name" value="Metallo-depent_PP-like"/>
</dbReference>